<keyword evidence="7" id="KW-0175">Coiled coil</keyword>
<evidence type="ECO:0000256" key="8">
    <source>
        <dbReference type="SAM" id="SignalP"/>
    </source>
</evidence>
<dbReference type="GO" id="GO:0006457">
    <property type="term" value="P:protein folding"/>
    <property type="evidence" value="ECO:0007669"/>
    <property type="project" value="InterPro"/>
</dbReference>
<evidence type="ECO:0000256" key="3">
    <source>
        <dbReference type="ARBA" id="ARBA00023110"/>
    </source>
</evidence>
<dbReference type="HOGENOM" id="CLU_013615_0_2_6"/>
<dbReference type="GO" id="GO:0003755">
    <property type="term" value="F:peptidyl-prolyl cis-trans isomerase activity"/>
    <property type="evidence" value="ECO:0007669"/>
    <property type="project" value="UniProtKB-UniRule"/>
</dbReference>
<evidence type="ECO:0000256" key="5">
    <source>
        <dbReference type="PROSITE-ProRule" id="PRU00277"/>
    </source>
</evidence>
<dbReference type="AlphaFoldDB" id="C9PP16"/>
<feature type="chain" id="PRO_5003000000" description="Peptidyl-prolyl cis-trans isomerase" evidence="8">
    <location>
        <begin position="25"/>
        <end position="238"/>
    </location>
</feature>
<evidence type="ECO:0000256" key="1">
    <source>
        <dbReference type="ARBA" id="ARBA00000971"/>
    </source>
</evidence>
<organism evidence="10 11">
    <name type="scientific">Pasteurella dagmatis ATCC 43325</name>
    <dbReference type="NCBI Taxonomy" id="667128"/>
    <lineage>
        <taxon>Bacteria</taxon>
        <taxon>Pseudomonadati</taxon>
        <taxon>Pseudomonadota</taxon>
        <taxon>Gammaproteobacteria</taxon>
        <taxon>Pasteurellales</taxon>
        <taxon>Pasteurellaceae</taxon>
        <taxon>Pasteurella</taxon>
    </lineage>
</organism>
<feature type="domain" description="PPIase FKBP-type" evidence="9">
    <location>
        <begin position="153"/>
        <end position="236"/>
    </location>
</feature>
<dbReference type="InterPro" id="IPR046357">
    <property type="entry name" value="PPIase_dom_sf"/>
</dbReference>
<evidence type="ECO:0000313" key="11">
    <source>
        <dbReference type="Proteomes" id="UP000005519"/>
    </source>
</evidence>
<gene>
    <name evidence="10" type="primary">fkpB</name>
    <name evidence="10" type="ORF">HMPREF0621_0639</name>
</gene>
<evidence type="ECO:0000256" key="2">
    <source>
        <dbReference type="ARBA" id="ARBA00006577"/>
    </source>
</evidence>
<accession>C9PP16</accession>
<keyword evidence="3 5" id="KW-0697">Rotamase</keyword>
<feature type="signal peptide" evidence="8">
    <location>
        <begin position="1"/>
        <end position="24"/>
    </location>
</feature>
<protein>
    <recommendedName>
        <fullName evidence="6">Peptidyl-prolyl cis-trans isomerase</fullName>
        <ecNumber evidence="6">5.2.1.8</ecNumber>
    </recommendedName>
</protein>
<dbReference type="Gene3D" id="3.10.50.40">
    <property type="match status" value="1"/>
</dbReference>
<name>C9PP16_9PAST</name>
<evidence type="ECO:0000256" key="4">
    <source>
        <dbReference type="ARBA" id="ARBA00023235"/>
    </source>
</evidence>
<dbReference type="Pfam" id="PF01346">
    <property type="entry name" value="FKBP_N"/>
    <property type="match status" value="1"/>
</dbReference>
<feature type="coiled-coil region" evidence="7">
    <location>
        <begin position="84"/>
        <end position="119"/>
    </location>
</feature>
<dbReference type="PANTHER" id="PTHR43811">
    <property type="entry name" value="FKBP-TYPE PEPTIDYL-PROLYL CIS-TRANS ISOMERASE FKPA"/>
    <property type="match status" value="1"/>
</dbReference>
<dbReference type="Proteomes" id="UP000005519">
    <property type="component" value="Unassembled WGS sequence"/>
</dbReference>
<dbReference type="PROSITE" id="PS50059">
    <property type="entry name" value="FKBP_PPIASE"/>
    <property type="match status" value="1"/>
</dbReference>
<dbReference type="EC" id="5.2.1.8" evidence="6"/>
<sequence length="238" mass="25968">MFKIQKYSMIALLIGAVTSNVVVADSKTDNKKFNDEASYAVGALLGTNLKEVMTSQKEVITYDTKRVLAGVEDVLNGKVELAKNEQLKAVLQEIQTKLVKEQQAKIEQLSQQAKKEGDKYRTEFEKKEGVKKTASGLLYKVINAGSGDAIKATDTVTVKYVGKLPNGDVFDRTHGKPISFKLNQVVPGWTEGLQLVKKGGKIELVIAPELAYGDQGAGIIPPNSTLHFEVDVVDVKSE</sequence>
<dbReference type="SUPFAM" id="SSF54534">
    <property type="entry name" value="FKBP-like"/>
    <property type="match status" value="1"/>
</dbReference>
<proteinExistence type="inferred from homology"/>
<comment type="similarity">
    <text evidence="2 6">Belongs to the FKBP-type PPIase family.</text>
</comment>
<dbReference type="InterPro" id="IPR036944">
    <property type="entry name" value="PPIase_FKBP_N_sf"/>
</dbReference>
<dbReference type="EMBL" id="ACZR01000006">
    <property type="protein sequence ID" value="EEX50698.1"/>
    <property type="molecule type" value="Genomic_DNA"/>
</dbReference>
<keyword evidence="4 5" id="KW-0413">Isomerase</keyword>
<dbReference type="RefSeq" id="WP_005763467.1">
    <property type="nucleotide sequence ID" value="NZ_GG704811.1"/>
</dbReference>
<dbReference type="InterPro" id="IPR001179">
    <property type="entry name" value="PPIase_FKBP_dom"/>
</dbReference>
<evidence type="ECO:0000259" key="9">
    <source>
        <dbReference type="PROSITE" id="PS50059"/>
    </source>
</evidence>
<dbReference type="Pfam" id="PF00254">
    <property type="entry name" value="FKBP_C"/>
    <property type="match status" value="1"/>
</dbReference>
<dbReference type="InterPro" id="IPR000774">
    <property type="entry name" value="PPIase_FKBP_N"/>
</dbReference>
<keyword evidence="11" id="KW-1185">Reference proteome</keyword>
<dbReference type="STRING" id="667128.HMPREF0621_0639"/>
<comment type="caution">
    <text evidence="10">The sequence shown here is derived from an EMBL/GenBank/DDBJ whole genome shotgun (WGS) entry which is preliminary data.</text>
</comment>
<dbReference type="PANTHER" id="PTHR43811:SF19">
    <property type="entry name" value="39 KDA FK506-BINDING NUCLEAR PROTEIN"/>
    <property type="match status" value="1"/>
</dbReference>
<reference evidence="10 11" key="1">
    <citation type="submission" date="2009-10" db="EMBL/GenBank/DDBJ databases">
        <authorList>
            <person name="Muzny D."/>
            <person name="Qin X."/>
            <person name="Deng J."/>
            <person name="Jiang H."/>
            <person name="Liu Y."/>
            <person name="Qu J."/>
            <person name="Song X.-Z."/>
            <person name="Zhang L."/>
            <person name="Thornton R."/>
            <person name="Coyle M."/>
            <person name="Francisco L."/>
            <person name="Jackson L."/>
            <person name="Javaid M."/>
            <person name="Korchina V."/>
            <person name="Kovar C."/>
            <person name="Mata R."/>
            <person name="Mathew T."/>
            <person name="Ngo R."/>
            <person name="Nguyen L."/>
            <person name="Nguyen N."/>
            <person name="Okwuonu G."/>
            <person name="Ongeri F."/>
            <person name="Pham C."/>
            <person name="Simmons D."/>
            <person name="Wilczek-Boney K."/>
            <person name="Hale W."/>
            <person name="Jakkamsetti A."/>
            <person name="Pham P."/>
            <person name="Ruth R."/>
            <person name="San Lucas F."/>
            <person name="Warren J."/>
            <person name="Zhang J."/>
            <person name="Zhao Z."/>
            <person name="Zhou C."/>
            <person name="Zhu D."/>
            <person name="Lee S."/>
            <person name="Bess C."/>
            <person name="Blankenburg K."/>
            <person name="Forbes L."/>
            <person name="Fu Q."/>
            <person name="Gubbala S."/>
            <person name="Hirani K."/>
            <person name="Jayaseelan J.C."/>
            <person name="Lara F."/>
            <person name="Munidasa M."/>
            <person name="Palculict T."/>
            <person name="Patil S."/>
            <person name="Pu L.-L."/>
            <person name="Saada N."/>
            <person name="Tang L."/>
            <person name="Weissenberger G."/>
            <person name="Zhu Y."/>
            <person name="Hemphill L."/>
            <person name="Shang Y."/>
            <person name="Youmans B."/>
            <person name="Ayvaz T."/>
            <person name="Ross M."/>
            <person name="Santibanez J."/>
            <person name="Aqrawi P."/>
            <person name="Gross S."/>
            <person name="Joshi V."/>
            <person name="Fowler G."/>
            <person name="Nazareth L."/>
            <person name="Reid J."/>
            <person name="Worley K."/>
            <person name="Petrosino J."/>
            <person name="Highlander S."/>
            <person name="Gibbs R."/>
        </authorList>
    </citation>
    <scope>NUCLEOTIDE SEQUENCE [LARGE SCALE GENOMIC DNA]</scope>
    <source>
        <strain evidence="10 11">ATCC 43325</strain>
    </source>
</reference>
<dbReference type="OrthoDB" id="9814548at2"/>
<evidence type="ECO:0000313" key="10">
    <source>
        <dbReference type="EMBL" id="EEX50698.1"/>
    </source>
</evidence>
<dbReference type="Gene3D" id="1.10.287.460">
    <property type="entry name" value="Peptidyl-prolyl cis-trans isomerase, FKBP-type, N-terminal domain"/>
    <property type="match status" value="1"/>
</dbReference>
<comment type="catalytic activity">
    <reaction evidence="1 5 6">
        <text>[protein]-peptidylproline (omega=180) = [protein]-peptidylproline (omega=0)</text>
        <dbReference type="Rhea" id="RHEA:16237"/>
        <dbReference type="Rhea" id="RHEA-COMP:10747"/>
        <dbReference type="Rhea" id="RHEA-COMP:10748"/>
        <dbReference type="ChEBI" id="CHEBI:83833"/>
        <dbReference type="ChEBI" id="CHEBI:83834"/>
        <dbReference type="EC" id="5.2.1.8"/>
    </reaction>
</comment>
<evidence type="ECO:0000256" key="6">
    <source>
        <dbReference type="RuleBase" id="RU003915"/>
    </source>
</evidence>
<evidence type="ECO:0000256" key="7">
    <source>
        <dbReference type="SAM" id="Coils"/>
    </source>
</evidence>
<keyword evidence="8" id="KW-0732">Signal</keyword>